<reference evidence="2" key="1">
    <citation type="submission" date="2022-11" db="UniProtKB">
        <authorList>
            <consortium name="WormBaseParasite"/>
        </authorList>
    </citation>
    <scope>IDENTIFICATION</scope>
</reference>
<dbReference type="Proteomes" id="UP000887565">
    <property type="component" value="Unplaced"/>
</dbReference>
<keyword evidence="1" id="KW-1185">Reference proteome</keyword>
<evidence type="ECO:0000313" key="1">
    <source>
        <dbReference type="Proteomes" id="UP000887565"/>
    </source>
</evidence>
<evidence type="ECO:0000313" key="2">
    <source>
        <dbReference type="WBParaSite" id="nRc.2.0.1.t09538-RA"/>
    </source>
</evidence>
<sequence length="103" mass="11696">MEEWRLGGADILAHSLYLVFHFNPAFDQQFHDINIKSEAIHIKKAIYNNSKSEFGFFAEIDAVFVVVDETSLLECKNLQLLPAPPENFFCSVTALFGYGPVNR</sequence>
<organism evidence="1 2">
    <name type="scientific">Romanomermis culicivorax</name>
    <name type="common">Nematode worm</name>
    <dbReference type="NCBI Taxonomy" id="13658"/>
    <lineage>
        <taxon>Eukaryota</taxon>
        <taxon>Metazoa</taxon>
        <taxon>Ecdysozoa</taxon>
        <taxon>Nematoda</taxon>
        <taxon>Enoplea</taxon>
        <taxon>Dorylaimia</taxon>
        <taxon>Mermithida</taxon>
        <taxon>Mermithoidea</taxon>
        <taxon>Mermithidae</taxon>
        <taxon>Romanomermis</taxon>
    </lineage>
</organism>
<dbReference type="AlphaFoldDB" id="A0A915I5X9"/>
<protein>
    <submittedName>
        <fullName evidence="2">Uncharacterized protein</fullName>
    </submittedName>
</protein>
<accession>A0A915I5X9</accession>
<dbReference type="WBParaSite" id="nRc.2.0.1.t09538-RA">
    <property type="protein sequence ID" value="nRc.2.0.1.t09538-RA"/>
    <property type="gene ID" value="nRc.2.0.1.g09538"/>
</dbReference>
<proteinExistence type="predicted"/>
<name>A0A915I5X9_ROMCU</name>